<dbReference type="PANTHER" id="PTHR32026:SF10">
    <property type="entry name" value="METHYLTRANSFERASE-LIKE PROTEIN 24-RELATED"/>
    <property type="match status" value="1"/>
</dbReference>
<dbReference type="Gene3D" id="3.40.50.150">
    <property type="entry name" value="Vaccinia Virus protein VP39"/>
    <property type="match status" value="1"/>
</dbReference>
<dbReference type="Proteomes" id="UP001374579">
    <property type="component" value="Unassembled WGS sequence"/>
</dbReference>
<dbReference type="InterPro" id="IPR029063">
    <property type="entry name" value="SAM-dependent_MTases_sf"/>
</dbReference>
<evidence type="ECO:0000256" key="2">
    <source>
        <dbReference type="SAM" id="Phobius"/>
    </source>
</evidence>
<keyword evidence="2" id="KW-0472">Membrane</keyword>
<feature type="compositionally biased region" description="Basic and acidic residues" evidence="1">
    <location>
        <begin position="57"/>
        <end position="70"/>
    </location>
</feature>
<name>A0AAN9AU92_9CAEN</name>
<dbReference type="InterPro" id="IPR026913">
    <property type="entry name" value="METTL24"/>
</dbReference>
<dbReference type="InterPro" id="IPR025714">
    <property type="entry name" value="Methyltranfer_dom"/>
</dbReference>
<proteinExistence type="predicted"/>
<sequence length="451" mass="52269">MARLCSAGTGRNTVALLASILFVNGAMLFAVNKYFTSTSQLMCTCPEQYSGEPPNDTIKKSEKQKEETGRQKLQGEQAEEKVTQNSEQQLLQQPLEGQQQLFEKQRQTLEQEHQIKLQDELQIQKVKLERECQATVQQALAEQKKTEQQRMERPLQARLNHQIWEQIRLLQKWWGLRVKENSLVENATLLESLQRSLFLSQYWTYFESGQPPLDVTPPSDVTEWWKAAAMIDWLMEAPAKIKCQHRQPMGNWMVCMDPPYTVKPPCLVYSFGIAFDFSFDDAMGAIGCEVHSFDPSMKTEDHKRNDNVTFHKLGLSGVTSSNFTARRDSYVKGKQIWTVKTLDVIMKDLGHEGRTLDVLKIDVEGHEWAVVDDLLKKNILTSQIRQFMLEWHLFPDWPSKDGYSGLYDIYRRLKEAGFTEYSKHAHPRNLNPDKFNLQADDRFVNTKFTPR</sequence>
<feature type="domain" description="Methyltransferase" evidence="3">
    <location>
        <begin position="243"/>
        <end position="429"/>
    </location>
</feature>
<keyword evidence="5" id="KW-1185">Reference proteome</keyword>
<dbReference type="Pfam" id="PF13383">
    <property type="entry name" value="Methyltransf_22"/>
    <property type="match status" value="1"/>
</dbReference>
<protein>
    <recommendedName>
        <fullName evidence="3">Methyltransferase domain-containing protein</fullName>
    </recommendedName>
</protein>
<dbReference type="SUPFAM" id="SSF53335">
    <property type="entry name" value="S-adenosyl-L-methionine-dependent methyltransferases"/>
    <property type="match status" value="1"/>
</dbReference>
<comment type="caution">
    <text evidence="4">The sequence shown here is derived from an EMBL/GenBank/DDBJ whole genome shotgun (WGS) entry which is preliminary data.</text>
</comment>
<dbReference type="AlphaFoldDB" id="A0AAN9AU92"/>
<evidence type="ECO:0000259" key="3">
    <source>
        <dbReference type="Pfam" id="PF13383"/>
    </source>
</evidence>
<accession>A0AAN9AU92</accession>
<dbReference type="EMBL" id="JBAMIC010000021">
    <property type="protein sequence ID" value="KAK7092649.1"/>
    <property type="molecule type" value="Genomic_DNA"/>
</dbReference>
<keyword evidence="2" id="KW-1133">Transmembrane helix</keyword>
<feature type="region of interest" description="Disordered" evidence="1">
    <location>
        <begin position="49"/>
        <end position="86"/>
    </location>
</feature>
<evidence type="ECO:0000313" key="5">
    <source>
        <dbReference type="Proteomes" id="UP001374579"/>
    </source>
</evidence>
<feature type="transmembrane region" description="Helical" evidence="2">
    <location>
        <begin position="12"/>
        <end position="35"/>
    </location>
</feature>
<evidence type="ECO:0000313" key="4">
    <source>
        <dbReference type="EMBL" id="KAK7092649.1"/>
    </source>
</evidence>
<reference evidence="4 5" key="1">
    <citation type="submission" date="2024-02" db="EMBL/GenBank/DDBJ databases">
        <title>Chromosome-scale genome assembly of the rough periwinkle Littorina saxatilis.</title>
        <authorList>
            <person name="De Jode A."/>
            <person name="Faria R."/>
            <person name="Formenti G."/>
            <person name="Sims Y."/>
            <person name="Smith T.P."/>
            <person name="Tracey A."/>
            <person name="Wood J.M.D."/>
            <person name="Zagrodzka Z.B."/>
            <person name="Johannesson K."/>
            <person name="Butlin R.K."/>
            <person name="Leder E.H."/>
        </authorList>
    </citation>
    <scope>NUCLEOTIDE SEQUENCE [LARGE SCALE GENOMIC DNA]</scope>
    <source>
        <strain evidence="4">Snail1</strain>
        <tissue evidence="4">Muscle</tissue>
    </source>
</reference>
<gene>
    <name evidence="4" type="ORF">V1264_008365</name>
</gene>
<organism evidence="4 5">
    <name type="scientific">Littorina saxatilis</name>
    <dbReference type="NCBI Taxonomy" id="31220"/>
    <lineage>
        <taxon>Eukaryota</taxon>
        <taxon>Metazoa</taxon>
        <taxon>Spiralia</taxon>
        <taxon>Lophotrochozoa</taxon>
        <taxon>Mollusca</taxon>
        <taxon>Gastropoda</taxon>
        <taxon>Caenogastropoda</taxon>
        <taxon>Littorinimorpha</taxon>
        <taxon>Littorinoidea</taxon>
        <taxon>Littorinidae</taxon>
        <taxon>Littorina</taxon>
    </lineage>
</organism>
<keyword evidence="2" id="KW-0812">Transmembrane</keyword>
<evidence type="ECO:0000256" key="1">
    <source>
        <dbReference type="SAM" id="MobiDB-lite"/>
    </source>
</evidence>
<dbReference type="PANTHER" id="PTHR32026">
    <property type="entry name" value="METHYLTRANSFERASE-LIKE PROTEIN 24"/>
    <property type="match status" value="1"/>
</dbReference>